<dbReference type="GO" id="GO:0016197">
    <property type="term" value="P:endosomal transport"/>
    <property type="evidence" value="ECO:0007669"/>
    <property type="project" value="InterPro"/>
</dbReference>
<gene>
    <name evidence="1" type="ORF">HJG59_000815</name>
</gene>
<sequence>MVHAFLIHTLRAPQAEDIGLCRVLYSCVFGAENSPDDPRPHGAERDRLLRKEQILAVARWSPCASCISRPLAGLPQTCSLSSQMSRCSCMRPHEGPSAWRQGTLSGSLGRLCGWVCSH</sequence>
<comment type="caution">
    <text evidence="1">The sequence shown here is derived from an EMBL/GenBank/DDBJ whole genome shotgun (WGS) entry which is preliminary data.</text>
</comment>
<dbReference type="GO" id="GO:0030119">
    <property type="term" value="C:AP-type membrane coat adaptor complex"/>
    <property type="evidence" value="ECO:0007669"/>
    <property type="project" value="InterPro"/>
</dbReference>
<dbReference type="GO" id="GO:0000724">
    <property type="term" value="P:double-strand break repair via homologous recombination"/>
    <property type="evidence" value="ECO:0007669"/>
    <property type="project" value="InterPro"/>
</dbReference>
<accession>A0A7J8HF19</accession>
<dbReference type="GO" id="GO:0005770">
    <property type="term" value="C:late endosome"/>
    <property type="evidence" value="ECO:0007669"/>
    <property type="project" value="TreeGrafter"/>
</dbReference>
<name>A0A7J8HF19_MOLMO</name>
<evidence type="ECO:0000313" key="1">
    <source>
        <dbReference type="EMBL" id="KAF6470718.1"/>
    </source>
</evidence>
<keyword evidence="2" id="KW-1185">Reference proteome</keyword>
<dbReference type="PANTHER" id="PTHR16120:SF0">
    <property type="entry name" value="AP-5 COMPLEX SUBUNIT SIGMA-1"/>
    <property type="match status" value="1"/>
</dbReference>
<dbReference type="GO" id="GO:0005764">
    <property type="term" value="C:lysosome"/>
    <property type="evidence" value="ECO:0007669"/>
    <property type="project" value="TreeGrafter"/>
</dbReference>
<dbReference type="Pfam" id="PF15001">
    <property type="entry name" value="AP-5_subunit_s1"/>
    <property type="match status" value="1"/>
</dbReference>
<evidence type="ECO:0000313" key="2">
    <source>
        <dbReference type="Proteomes" id="UP000550707"/>
    </source>
</evidence>
<dbReference type="GO" id="GO:0005829">
    <property type="term" value="C:cytosol"/>
    <property type="evidence" value="ECO:0007669"/>
    <property type="project" value="TreeGrafter"/>
</dbReference>
<dbReference type="InterPro" id="IPR029392">
    <property type="entry name" value="AP-5_subunit_s1"/>
</dbReference>
<protein>
    <submittedName>
        <fullName evidence="1">Adaptor related protein complex 5 subunit sigma 1</fullName>
    </submittedName>
</protein>
<dbReference type="EMBL" id="JACASF010000006">
    <property type="protein sequence ID" value="KAF6470718.1"/>
    <property type="molecule type" value="Genomic_DNA"/>
</dbReference>
<reference evidence="1 2" key="1">
    <citation type="journal article" date="2020" name="Nature">
        <title>Six reference-quality genomes reveal evolution of bat adaptations.</title>
        <authorList>
            <person name="Jebb D."/>
            <person name="Huang Z."/>
            <person name="Pippel M."/>
            <person name="Hughes G.M."/>
            <person name="Lavrichenko K."/>
            <person name="Devanna P."/>
            <person name="Winkler S."/>
            <person name="Jermiin L.S."/>
            <person name="Skirmuntt E.C."/>
            <person name="Katzourakis A."/>
            <person name="Burkitt-Gray L."/>
            <person name="Ray D.A."/>
            <person name="Sullivan K.A.M."/>
            <person name="Roscito J.G."/>
            <person name="Kirilenko B.M."/>
            <person name="Davalos L.M."/>
            <person name="Corthals A.P."/>
            <person name="Power M.L."/>
            <person name="Jones G."/>
            <person name="Ransome R.D."/>
            <person name="Dechmann D.K.N."/>
            <person name="Locatelli A.G."/>
            <person name="Puechmaille S.J."/>
            <person name="Fedrigo O."/>
            <person name="Jarvis E.D."/>
            <person name="Hiller M."/>
            <person name="Vernes S.C."/>
            <person name="Myers E.W."/>
            <person name="Teeling E.C."/>
        </authorList>
    </citation>
    <scope>NUCLEOTIDE SEQUENCE [LARGE SCALE GENOMIC DNA]</scope>
    <source>
        <strain evidence="1">MMolMol1</strain>
        <tissue evidence="1">Muscle</tissue>
    </source>
</reference>
<proteinExistence type="predicted"/>
<organism evidence="1 2">
    <name type="scientific">Molossus molossus</name>
    <name type="common">Pallas' mastiff bat</name>
    <name type="synonym">Vespertilio molossus</name>
    <dbReference type="NCBI Taxonomy" id="27622"/>
    <lineage>
        <taxon>Eukaryota</taxon>
        <taxon>Metazoa</taxon>
        <taxon>Chordata</taxon>
        <taxon>Craniata</taxon>
        <taxon>Vertebrata</taxon>
        <taxon>Euteleostomi</taxon>
        <taxon>Mammalia</taxon>
        <taxon>Eutheria</taxon>
        <taxon>Laurasiatheria</taxon>
        <taxon>Chiroptera</taxon>
        <taxon>Yangochiroptera</taxon>
        <taxon>Molossidae</taxon>
        <taxon>Molossus</taxon>
    </lineage>
</organism>
<dbReference type="Proteomes" id="UP000550707">
    <property type="component" value="Unassembled WGS sequence"/>
</dbReference>
<dbReference type="PANTHER" id="PTHR16120">
    <property type="entry name" value="AP-5 COMPLEX SUBUNIT SIGMA-1"/>
    <property type="match status" value="1"/>
</dbReference>
<dbReference type="AlphaFoldDB" id="A0A7J8HF19"/>